<proteinExistence type="predicted"/>
<name>A0A412X431_9BACT</name>
<dbReference type="InterPro" id="IPR032299">
    <property type="entry name" value="DUF4843"/>
</dbReference>
<evidence type="ECO:0000313" key="2">
    <source>
        <dbReference type="Proteomes" id="UP000283589"/>
    </source>
</evidence>
<dbReference type="Pfam" id="PF16132">
    <property type="entry name" value="DUF4843"/>
    <property type="match status" value="1"/>
</dbReference>
<accession>A0A412X431</accession>
<dbReference type="AlphaFoldDB" id="A0A412X431"/>
<dbReference type="Proteomes" id="UP000283589">
    <property type="component" value="Unassembled WGS sequence"/>
</dbReference>
<protein>
    <submittedName>
        <fullName evidence="1">DUF4843 domain-containing protein</fullName>
    </submittedName>
</protein>
<gene>
    <name evidence="1" type="ORF">DWW18_06310</name>
</gene>
<dbReference type="EMBL" id="QRZA01000005">
    <property type="protein sequence ID" value="RGV35180.1"/>
    <property type="molecule type" value="Genomic_DNA"/>
</dbReference>
<reference evidence="1 2" key="1">
    <citation type="submission" date="2018-08" db="EMBL/GenBank/DDBJ databases">
        <title>A genome reference for cultivated species of the human gut microbiota.</title>
        <authorList>
            <person name="Zou Y."/>
            <person name="Xue W."/>
            <person name="Luo G."/>
        </authorList>
    </citation>
    <scope>NUCLEOTIDE SEQUENCE [LARGE SCALE GENOMIC DNA]</scope>
    <source>
        <strain evidence="1 2">AF14-49</strain>
    </source>
</reference>
<evidence type="ECO:0000313" key="1">
    <source>
        <dbReference type="EMBL" id="RGV35180.1"/>
    </source>
</evidence>
<dbReference type="PROSITE" id="PS51257">
    <property type="entry name" value="PROKAR_LIPOPROTEIN"/>
    <property type="match status" value="1"/>
</dbReference>
<sequence>MRKHIIYICLILAGICACNTDEVEVYSSARYLFFPDSSKGLDSVKFSFYHYPGATTHEVSFYVALTGLPLTEDLGYKVEVVDSLTTALPEDYEMPEGVFHSGKTLDTLRIRCKNVRAELKTQQVYVTFKIVANENFTPGLAGKHMVRVIFNNIESKPLWWNGDLEKFVLGEYYPEKFEHFVIATGVNDLTGVSLSEARELAMEFKVYLIKNNIMGKDGETPMVDEIPVY</sequence>
<comment type="caution">
    <text evidence="1">The sequence shown here is derived from an EMBL/GenBank/DDBJ whole genome shotgun (WGS) entry which is preliminary data.</text>
</comment>
<organism evidence="1 2">
    <name type="scientific">Butyricimonas virosa</name>
    <dbReference type="NCBI Taxonomy" id="544645"/>
    <lineage>
        <taxon>Bacteria</taxon>
        <taxon>Pseudomonadati</taxon>
        <taxon>Bacteroidota</taxon>
        <taxon>Bacteroidia</taxon>
        <taxon>Bacteroidales</taxon>
        <taxon>Odoribacteraceae</taxon>
        <taxon>Butyricimonas</taxon>
    </lineage>
</organism>
<dbReference type="RefSeq" id="WP_118259438.1">
    <property type="nucleotide sequence ID" value="NZ_CALBWO010000034.1"/>
</dbReference>